<gene>
    <name evidence="1" type="ORF">C350210_022</name>
    <name evidence="2" type="ORF">N440310_022</name>
    <name evidence="3" type="ORF">T191209_022</name>
</gene>
<evidence type="ECO:0000313" key="2">
    <source>
        <dbReference type="EMBL" id="AOV61068.1"/>
    </source>
</evidence>
<dbReference type="EMBL" id="KU686209">
    <property type="protein sequence ID" value="AOV61282.1"/>
    <property type="molecule type" value="Genomic_DNA"/>
</dbReference>
<dbReference type="Proteomes" id="UP000241975">
    <property type="component" value="Segment"/>
</dbReference>
<proteinExistence type="predicted"/>
<protein>
    <submittedName>
        <fullName evidence="2">Uncharacterized protein</fullName>
    </submittedName>
</protein>
<evidence type="ECO:0000313" key="4">
    <source>
        <dbReference type="Proteomes" id="UP000202158"/>
    </source>
</evidence>
<evidence type="ECO:0000313" key="5">
    <source>
        <dbReference type="Proteomes" id="UP000241089"/>
    </source>
</evidence>
<name>A0A1D8KQY2_9CAUD</name>
<keyword evidence="6" id="KW-1185">Reference proteome</keyword>
<dbReference type="GeneID" id="30306092"/>
<evidence type="ECO:0000313" key="3">
    <source>
        <dbReference type="EMBL" id="AOV61282.1"/>
    </source>
</evidence>
<dbReference type="Proteomes" id="UP000241089">
    <property type="component" value="Segment"/>
</dbReference>
<reference evidence="4 5" key="1">
    <citation type="journal article" date="2016" name="Virology">
        <title>The genomic content and context of auxiliary metabolic genes in marine cyanomyoviruses.</title>
        <authorList>
            <person name="Crummett L.T."/>
            <person name="Puxty R.J."/>
            <person name="Weihe C."/>
            <person name="Marston M.F."/>
            <person name="Martiny J.B."/>
        </authorList>
    </citation>
    <scope>NUCLEOTIDE SEQUENCE [LARGE SCALE GENOMIC DNA]</scope>
    <source>
        <strain evidence="1">0210CC35</strain>
        <strain evidence="2">0310NB44</strain>
        <strain evidence="3">1209TA19</strain>
    </source>
</reference>
<organism evidence="2 5">
    <name type="scientific">Synechococcus phage S-CAM22</name>
    <dbReference type="NCBI Taxonomy" id="1883365"/>
    <lineage>
        <taxon>Viruses</taxon>
        <taxon>Duplodnaviria</taxon>
        <taxon>Heunggongvirae</taxon>
        <taxon>Uroviricota</taxon>
        <taxon>Caudoviricetes</taxon>
        <taxon>Pantevenvirales</taxon>
        <taxon>Kyanoviridae</taxon>
        <taxon>Alisovirus</taxon>
        <taxon>Alisovirus socal22</taxon>
    </lineage>
</organism>
<dbReference type="KEGG" id="vg:30306092"/>
<dbReference type="OrthoDB" id="23807at10239"/>
<evidence type="ECO:0000313" key="6">
    <source>
        <dbReference type="Proteomes" id="UP000241975"/>
    </source>
</evidence>
<sequence length="57" mass="6910">MRPETRESMENLWAAKWNLPKAAKHANLTNKEMKITFNEYCTFHPPTWTLENEKWMN</sequence>
<dbReference type="Proteomes" id="UP000202158">
    <property type="component" value="Segment"/>
</dbReference>
<dbReference type="RefSeq" id="YP_009320934.1">
    <property type="nucleotide sequence ID" value="NC_031903.1"/>
</dbReference>
<evidence type="ECO:0000313" key="1">
    <source>
        <dbReference type="EMBL" id="AOV60854.1"/>
    </source>
</evidence>
<dbReference type="EMBL" id="KU686208">
    <property type="protein sequence ID" value="AOV61068.1"/>
    <property type="molecule type" value="Genomic_DNA"/>
</dbReference>
<dbReference type="EMBL" id="KU686207">
    <property type="protein sequence ID" value="AOV60854.1"/>
    <property type="molecule type" value="Genomic_DNA"/>
</dbReference>
<accession>A0A1D8KQY2</accession>